<dbReference type="AlphaFoldDB" id="A0A2L2LC19"/>
<accession>A0A2L2LC19</accession>
<reference evidence="2 3" key="1">
    <citation type="submission" date="2018-02" db="EMBL/GenBank/DDBJ databases">
        <title>Complete genome sequence of Agrobacterium tumefaciens 1D1609.</title>
        <authorList>
            <person name="Cho S.-T."/>
            <person name="Haryono M."/>
            <person name="Chang H.-H."/>
            <person name="Santos M.N."/>
            <person name="Lai E.-M."/>
            <person name="Kuo C.-H."/>
        </authorList>
    </citation>
    <scope>NUCLEOTIDE SEQUENCE [LARGE SCALE GENOMIC DNA]</scope>
    <source>
        <strain evidence="2 3">1D1609</strain>
    </source>
</reference>
<sequence length="365" mass="40985">MEQVIDHVEAMKNDAKVLPDGIYVTLPEDVYHADPALGSTSLKKLVDNAPDFWWDSWMNPAREPEVDTPAKVFGRAVHKCVLEGRAAFQEEYGPVPTPDEYEGCLRTADDLKAFLRDRQQKLTGSKSELVDRASALADCPVIFDKVLEAFEESKRKPLKRDDFNRILAASAFIRANGNLRNAFEGGYPEVSVFWTAGGVRFKARFDYLKMRAIADLKSIRNPLNKPFERACQERIAGLDYAISAEHYMEGRRQMAALLKKGAVFNAPDDPGFMPWLIQVTGIKEFAFVLVFWQAEGAPISKGFKLSPGNPLLASARANIGKAIANYKTFMEKFGTDTAWVPTTDLTELDETDMPVWYQQRLMTGN</sequence>
<dbReference type="EMBL" id="CP026924">
    <property type="protein sequence ID" value="AVH41867.1"/>
    <property type="molecule type" value="Genomic_DNA"/>
</dbReference>
<name>A0A2L2LC19_AGRTU</name>
<dbReference type="Proteomes" id="UP000237717">
    <property type="component" value="Chromosome I"/>
</dbReference>
<dbReference type="InterPro" id="IPR024432">
    <property type="entry name" value="Put_RecE_PDDEXK-like_dom"/>
</dbReference>
<dbReference type="Pfam" id="PF12684">
    <property type="entry name" value="DUF3799"/>
    <property type="match status" value="1"/>
</dbReference>
<evidence type="ECO:0000313" key="3">
    <source>
        <dbReference type="Proteomes" id="UP000237717"/>
    </source>
</evidence>
<gene>
    <name evidence="2" type="ORF">At1D1609_18130</name>
</gene>
<organism evidence="2 3">
    <name type="scientific">Agrobacterium tumefaciens</name>
    <dbReference type="NCBI Taxonomy" id="358"/>
    <lineage>
        <taxon>Bacteria</taxon>
        <taxon>Pseudomonadati</taxon>
        <taxon>Pseudomonadota</taxon>
        <taxon>Alphaproteobacteria</taxon>
        <taxon>Hyphomicrobiales</taxon>
        <taxon>Rhizobiaceae</taxon>
        <taxon>Rhizobium/Agrobacterium group</taxon>
        <taxon>Agrobacterium</taxon>
        <taxon>Agrobacterium tumefaciens complex</taxon>
    </lineage>
</organism>
<evidence type="ECO:0000313" key="2">
    <source>
        <dbReference type="EMBL" id="AVH41867.1"/>
    </source>
</evidence>
<evidence type="ECO:0000259" key="1">
    <source>
        <dbReference type="Pfam" id="PF12684"/>
    </source>
</evidence>
<feature type="domain" description="Putative exodeoxyribonuclease 8 PDDEXK-like" evidence="1">
    <location>
        <begin position="66"/>
        <end position="254"/>
    </location>
</feature>
<dbReference type="InterPro" id="IPR011604">
    <property type="entry name" value="PDDEXK-like_dom_sf"/>
</dbReference>
<protein>
    <recommendedName>
        <fullName evidence="1">Putative exodeoxyribonuclease 8 PDDEXK-like domain-containing protein</fullName>
    </recommendedName>
</protein>
<proteinExistence type="predicted"/>
<dbReference type="Gene3D" id="3.90.320.10">
    <property type="match status" value="1"/>
</dbReference>
<dbReference type="RefSeq" id="WP_104679476.1">
    <property type="nucleotide sequence ID" value="NZ_CP026924.1"/>
</dbReference>